<name>A0ABX6TP72_9SPHI</name>
<evidence type="ECO:0000313" key="1">
    <source>
        <dbReference type="EMBL" id="QNR84990.1"/>
    </source>
</evidence>
<reference evidence="1 2" key="1">
    <citation type="submission" date="2020-09" db="EMBL/GenBank/DDBJ databases">
        <title>Pedobacter sp. SW-16 isolated from soil near Yeocheon.</title>
        <authorList>
            <person name="Im H.S."/>
            <person name="Joung Y."/>
            <person name="Lee S.-S."/>
        </authorList>
    </citation>
    <scope>NUCLEOTIDE SEQUENCE [LARGE SCALE GENOMIC DNA]</scope>
    <source>
        <strain evidence="1 2">SW-16</strain>
    </source>
</reference>
<gene>
    <name evidence="1" type="ORF">H9N25_00310</name>
</gene>
<dbReference type="InterPro" id="IPR029044">
    <property type="entry name" value="Nucleotide-diphossugar_trans"/>
</dbReference>
<proteinExistence type="predicted"/>
<dbReference type="Proteomes" id="UP000516439">
    <property type="component" value="Chromosome"/>
</dbReference>
<dbReference type="EMBL" id="CP061171">
    <property type="protein sequence ID" value="QNR84990.1"/>
    <property type="molecule type" value="Genomic_DNA"/>
</dbReference>
<dbReference type="Gene3D" id="3.90.550.10">
    <property type="entry name" value="Spore Coat Polysaccharide Biosynthesis Protein SpsA, Chain A"/>
    <property type="match status" value="1"/>
</dbReference>
<sequence>MLHTPILLLVFNRPEQALLIFGQIRLQQPERLFIAADGPRADQPGEAALCETTRTTILNGIDWPCKVETLFRPDNLGCGKAVSTAIDWFFNNVEEGIILEDDCLPNPTFFSFCKAMLEKYRLNKNIMHVNGSNYQAGMLRGNGSYYFSRYAHVWGWASWRRAWRHYDFSLQRYENASRQGLNSFLQSELQSVNNAQTDTWDIQWFMSVWFNKGLVITPNISLVKNIGYGKNATHTHSVPVWFSKIQYGEITEIKHPNSYNIDEEADRHSLKTLYNPGKFYIRIKKMVQNNMWLFNQCKRIYRLIN</sequence>
<dbReference type="GO" id="GO:0016740">
    <property type="term" value="F:transferase activity"/>
    <property type="evidence" value="ECO:0007669"/>
    <property type="project" value="UniProtKB-KW"/>
</dbReference>
<dbReference type="RefSeq" id="WP_167292799.1">
    <property type="nucleotide sequence ID" value="NZ_CP061171.1"/>
</dbReference>
<evidence type="ECO:0000313" key="2">
    <source>
        <dbReference type="Proteomes" id="UP000516439"/>
    </source>
</evidence>
<keyword evidence="2" id="KW-1185">Reference proteome</keyword>
<accession>A0ABX6TP72</accession>
<dbReference type="SUPFAM" id="SSF53448">
    <property type="entry name" value="Nucleotide-diphospho-sugar transferases"/>
    <property type="match status" value="1"/>
</dbReference>
<organism evidence="1 2">
    <name type="scientific">Pedobacter riviphilus</name>
    <dbReference type="NCBI Taxonomy" id="2766984"/>
    <lineage>
        <taxon>Bacteria</taxon>
        <taxon>Pseudomonadati</taxon>
        <taxon>Bacteroidota</taxon>
        <taxon>Sphingobacteriia</taxon>
        <taxon>Sphingobacteriales</taxon>
        <taxon>Sphingobacteriaceae</taxon>
        <taxon>Pedobacter</taxon>
    </lineage>
</organism>
<protein>
    <submittedName>
        <fullName evidence="1">Nucleotide-diphospho-sugar transferase</fullName>
    </submittedName>
</protein>
<keyword evidence="1" id="KW-0808">Transferase</keyword>